<name>E4WWD0_OIKDI</name>
<dbReference type="EMBL" id="FN653017">
    <property type="protein sequence ID" value="CBY21434.1"/>
    <property type="molecule type" value="Genomic_DNA"/>
</dbReference>
<feature type="region of interest" description="Disordered" evidence="1">
    <location>
        <begin position="306"/>
        <end position="337"/>
    </location>
</feature>
<evidence type="ECO:0000313" key="4">
    <source>
        <dbReference type="Proteomes" id="UP000001307"/>
    </source>
</evidence>
<protein>
    <submittedName>
        <fullName evidence="2">Uncharacterized protein</fullName>
    </submittedName>
</protein>
<dbReference type="OrthoDB" id="10455762at2759"/>
<dbReference type="Proteomes" id="UP000011014">
    <property type="component" value="Unassembled WGS sequence"/>
</dbReference>
<dbReference type="EMBL" id="FN654528">
    <property type="protein sequence ID" value="CBY34651.1"/>
    <property type="molecule type" value="Genomic_DNA"/>
</dbReference>
<feature type="region of interest" description="Disordered" evidence="1">
    <location>
        <begin position="150"/>
        <end position="169"/>
    </location>
</feature>
<evidence type="ECO:0000313" key="2">
    <source>
        <dbReference type="EMBL" id="CBY21434.1"/>
    </source>
</evidence>
<reference evidence="2" key="1">
    <citation type="journal article" date="2010" name="Science">
        <title>Plasticity of animal genome architecture unmasked by rapid evolution of a pelagic tunicate.</title>
        <authorList>
            <person name="Denoeud F."/>
            <person name="Henriet S."/>
            <person name="Mungpakdee S."/>
            <person name="Aury J.M."/>
            <person name="Da Silva C."/>
            <person name="Brinkmann H."/>
            <person name="Mikhaleva J."/>
            <person name="Olsen L.C."/>
            <person name="Jubin C."/>
            <person name="Canestro C."/>
            <person name="Bouquet J.M."/>
            <person name="Danks G."/>
            <person name="Poulain J."/>
            <person name="Campsteijn C."/>
            <person name="Adamski M."/>
            <person name="Cross I."/>
            <person name="Yadetie F."/>
            <person name="Muffato M."/>
            <person name="Louis A."/>
            <person name="Butcher S."/>
            <person name="Tsagkogeorga G."/>
            <person name="Konrad A."/>
            <person name="Singh S."/>
            <person name="Jensen M.F."/>
            <person name="Cong E.H."/>
            <person name="Eikeseth-Otteraa H."/>
            <person name="Noel B."/>
            <person name="Anthouard V."/>
            <person name="Porcel B.M."/>
            <person name="Kachouri-Lafond R."/>
            <person name="Nishino A."/>
            <person name="Ugolini M."/>
            <person name="Chourrout P."/>
            <person name="Nishida H."/>
            <person name="Aasland R."/>
            <person name="Huzurbazar S."/>
            <person name="Westhof E."/>
            <person name="Delsuc F."/>
            <person name="Lehrach H."/>
            <person name="Reinhardt R."/>
            <person name="Weissenbach J."/>
            <person name="Roy S.W."/>
            <person name="Artiguenave F."/>
            <person name="Postlethwait J.H."/>
            <person name="Manak J.R."/>
            <person name="Thompson E.M."/>
            <person name="Jaillon O."/>
            <person name="Du Pasquier L."/>
            <person name="Boudinot P."/>
            <person name="Liberles D.A."/>
            <person name="Volff J.N."/>
            <person name="Philippe H."/>
            <person name="Lenhard B."/>
            <person name="Roest Crollius H."/>
            <person name="Wincker P."/>
            <person name="Chourrout D."/>
        </authorList>
    </citation>
    <scope>NUCLEOTIDE SEQUENCE [LARGE SCALE GENOMIC DNA]</scope>
</reference>
<gene>
    <name evidence="2" type="ORF">GSOID_T00009201001</name>
    <name evidence="3" type="ORF">GSOID_T00024681001</name>
</gene>
<proteinExistence type="predicted"/>
<keyword evidence="4" id="KW-1185">Reference proteome</keyword>
<evidence type="ECO:0000313" key="3">
    <source>
        <dbReference type="EMBL" id="CBY34651.1"/>
    </source>
</evidence>
<evidence type="ECO:0000256" key="1">
    <source>
        <dbReference type="SAM" id="MobiDB-lite"/>
    </source>
</evidence>
<sequence length="359" mass="41708">MAEFPEHEMEKPGPRFTSLLTTNHEDVPKRNSHLEVVQSELELLLLSANVRLRSLSSEEKLLHDPDVDVKIGKHRAAKRFVPKRRQSKILEAAIEAKRKRAEMPTAVVLPPKPVESEEFWSIMTKGLTGPVQPECKKFLTDIIDTEIDKSVFQRPPRRSSRSTKDPIEEEYDLRKKSFDALNEDMKKEGVDIKQESITEDDLVMRKRLIKAGVYIADENEVLTELTIAQEELRQIVTENKINATILYRLSRNHEKSQRNKQKLFEVDKEIIDMMRNEKYESEEFEAKMKIREKYTKNLEKYEKVKEQWINDEPKPATQSDESCSSESESEDEMEKIADELRCYATGEQAKPSTSKAEPV</sequence>
<accession>E4WWD0</accession>
<dbReference type="Proteomes" id="UP000001307">
    <property type="component" value="Unassembled WGS sequence"/>
</dbReference>
<dbReference type="AlphaFoldDB" id="E4WWD0"/>
<dbReference type="InParanoid" id="E4WWD0"/>
<organism evidence="2">
    <name type="scientific">Oikopleura dioica</name>
    <name type="common">Tunicate</name>
    <dbReference type="NCBI Taxonomy" id="34765"/>
    <lineage>
        <taxon>Eukaryota</taxon>
        <taxon>Metazoa</taxon>
        <taxon>Chordata</taxon>
        <taxon>Tunicata</taxon>
        <taxon>Appendicularia</taxon>
        <taxon>Copelata</taxon>
        <taxon>Oikopleuridae</taxon>
        <taxon>Oikopleura</taxon>
    </lineage>
</organism>